<sequence>MNWRPMLVPPRMLIRDPTMRSVWDNEDLKEASSSEPSSSPTNSEDMTDKVYEYLSALCAEWRTTVAENAQATIVKFVGHLHLVTSLEIVVSNEGCANLLTTTIPSTHHLLTMISMGVTPTPNSTEMENNESVAAMENAEDQYEWVYSGQQESFREVTLSNGTVVRLEFHP</sequence>
<dbReference type="EMBL" id="LATX01002222">
    <property type="protein sequence ID" value="KTB32504.1"/>
    <property type="molecule type" value="Genomic_DNA"/>
</dbReference>
<accession>A0A0W0GF23</accession>
<dbReference type="EMBL" id="LATX01000110">
    <property type="protein sequence ID" value="KTB47163.1"/>
    <property type="molecule type" value="Genomic_DNA"/>
</dbReference>
<name>A0A0W0GF23_MONRR</name>
<evidence type="ECO:0000256" key="1">
    <source>
        <dbReference type="SAM" id="MobiDB-lite"/>
    </source>
</evidence>
<dbReference type="AlphaFoldDB" id="A0A0W0GF23"/>
<evidence type="ECO:0000313" key="2">
    <source>
        <dbReference type="EMBL" id="KTB32504.1"/>
    </source>
</evidence>
<evidence type="ECO:0000313" key="3">
    <source>
        <dbReference type="EMBL" id="KTB47163.1"/>
    </source>
</evidence>
<dbReference type="Proteomes" id="UP000054988">
    <property type="component" value="Unassembled WGS sequence"/>
</dbReference>
<feature type="compositionally biased region" description="Low complexity" evidence="1">
    <location>
        <begin position="33"/>
        <end position="44"/>
    </location>
</feature>
<gene>
    <name evidence="2" type="ORF">WG66_14926</name>
    <name evidence="3" type="ORF">WG66_260</name>
</gene>
<evidence type="ECO:0000313" key="4">
    <source>
        <dbReference type="Proteomes" id="UP000054988"/>
    </source>
</evidence>
<protein>
    <submittedName>
        <fullName evidence="3">Uncharacterized protein</fullName>
    </submittedName>
</protein>
<comment type="caution">
    <text evidence="3">The sequence shown here is derived from an EMBL/GenBank/DDBJ whole genome shotgun (WGS) entry which is preliminary data.</text>
</comment>
<feature type="region of interest" description="Disordered" evidence="1">
    <location>
        <begin position="27"/>
        <end position="46"/>
    </location>
</feature>
<proteinExistence type="predicted"/>
<organism evidence="3 4">
    <name type="scientific">Moniliophthora roreri</name>
    <name type="common">Frosty pod rot fungus</name>
    <name type="synonym">Monilia roreri</name>
    <dbReference type="NCBI Taxonomy" id="221103"/>
    <lineage>
        <taxon>Eukaryota</taxon>
        <taxon>Fungi</taxon>
        <taxon>Dikarya</taxon>
        <taxon>Basidiomycota</taxon>
        <taxon>Agaricomycotina</taxon>
        <taxon>Agaricomycetes</taxon>
        <taxon>Agaricomycetidae</taxon>
        <taxon>Agaricales</taxon>
        <taxon>Marasmiineae</taxon>
        <taxon>Marasmiaceae</taxon>
        <taxon>Moniliophthora</taxon>
    </lineage>
</organism>
<reference evidence="3 4" key="1">
    <citation type="submission" date="2015-12" db="EMBL/GenBank/DDBJ databases">
        <title>Draft genome sequence of Moniliophthora roreri, the causal agent of frosty pod rot of cacao.</title>
        <authorList>
            <person name="Aime M.C."/>
            <person name="Diaz-Valderrama J.R."/>
            <person name="Kijpornyongpan T."/>
            <person name="Phillips-Mora W."/>
        </authorList>
    </citation>
    <scope>NUCLEOTIDE SEQUENCE [LARGE SCALE GENOMIC DNA]</scope>
    <source>
        <strain evidence="3 4">MCA 2952</strain>
    </source>
</reference>